<dbReference type="PROSITE" id="PS52050">
    <property type="entry name" value="WYL"/>
    <property type="match status" value="1"/>
</dbReference>
<evidence type="ECO:0000259" key="2">
    <source>
        <dbReference type="Pfam" id="PF13280"/>
    </source>
</evidence>
<dbReference type="Gene3D" id="1.10.10.10">
    <property type="entry name" value="Winged helix-like DNA-binding domain superfamily/Winged helix DNA-binding domain"/>
    <property type="match status" value="1"/>
</dbReference>
<dbReference type="Pfam" id="PF13280">
    <property type="entry name" value="WYL"/>
    <property type="match status" value="1"/>
</dbReference>
<dbReference type="PANTHER" id="PTHR34580">
    <property type="match status" value="1"/>
</dbReference>
<feature type="domain" description="Helix-turn-helix type 11" evidence="1">
    <location>
        <begin position="6"/>
        <end position="59"/>
    </location>
</feature>
<gene>
    <name evidence="3" type="ORF">LCGC14_0551350</name>
</gene>
<evidence type="ECO:0000259" key="1">
    <source>
        <dbReference type="Pfam" id="PF08279"/>
    </source>
</evidence>
<name>A0A0F9UY21_9ZZZZ</name>
<evidence type="ECO:0000313" key="3">
    <source>
        <dbReference type="EMBL" id="KKN58508.1"/>
    </source>
</evidence>
<dbReference type="InterPro" id="IPR051534">
    <property type="entry name" value="CBASS_pafABC_assoc_protein"/>
</dbReference>
<dbReference type="InterPro" id="IPR036390">
    <property type="entry name" value="WH_DNA-bd_sf"/>
</dbReference>
<dbReference type="PANTHER" id="PTHR34580:SF1">
    <property type="entry name" value="PROTEIN PAFC"/>
    <property type="match status" value="1"/>
</dbReference>
<proteinExistence type="predicted"/>
<dbReference type="InterPro" id="IPR026881">
    <property type="entry name" value="WYL_dom"/>
</dbReference>
<feature type="domain" description="WYL" evidence="2">
    <location>
        <begin position="136"/>
        <end position="202"/>
    </location>
</feature>
<dbReference type="InterPro" id="IPR036388">
    <property type="entry name" value="WH-like_DNA-bd_sf"/>
</dbReference>
<protein>
    <recommendedName>
        <fullName evidence="4">HTH deoR-type domain-containing protein</fullName>
    </recommendedName>
</protein>
<dbReference type="Pfam" id="PF08279">
    <property type="entry name" value="HTH_11"/>
    <property type="match status" value="1"/>
</dbReference>
<evidence type="ECO:0008006" key="4">
    <source>
        <dbReference type="Google" id="ProtNLM"/>
    </source>
</evidence>
<sequence>MRRSNRLFRLLEILGDHQRHRSQDLARSLAVSQRTLFRDMDRLKASGVPLHGTRGLGYQLAAETTLPPLTLTDPEIEALQLALAVVLETTDPDLQVAVQSLVAKIDASLPLDTTPQAADWRHIEHPFANAARGLGHLPVLRAAIKARQKLKIVYNAENGAVTTSTLHPNTLTHQARSWILSGWDEIEHAPATFRLDLIESADPLPELFSQGTGFQMD</sequence>
<dbReference type="InterPro" id="IPR013196">
    <property type="entry name" value="HTH_11"/>
</dbReference>
<accession>A0A0F9UY21</accession>
<comment type="caution">
    <text evidence="3">The sequence shown here is derived from an EMBL/GenBank/DDBJ whole genome shotgun (WGS) entry which is preliminary data.</text>
</comment>
<dbReference type="AlphaFoldDB" id="A0A0F9UY21"/>
<organism evidence="3">
    <name type="scientific">marine sediment metagenome</name>
    <dbReference type="NCBI Taxonomy" id="412755"/>
    <lineage>
        <taxon>unclassified sequences</taxon>
        <taxon>metagenomes</taxon>
        <taxon>ecological metagenomes</taxon>
    </lineage>
</organism>
<reference evidence="3" key="1">
    <citation type="journal article" date="2015" name="Nature">
        <title>Complex archaea that bridge the gap between prokaryotes and eukaryotes.</title>
        <authorList>
            <person name="Spang A."/>
            <person name="Saw J.H."/>
            <person name="Jorgensen S.L."/>
            <person name="Zaremba-Niedzwiedzka K."/>
            <person name="Martijn J."/>
            <person name="Lind A.E."/>
            <person name="van Eijk R."/>
            <person name="Schleper C."/>
            <person name="Guy L."/>
            <person name="Ettema T.J."/>
        </authorList>
    </citation>
    <scope>NUCLEOTIDE SEQUENCE</scope>
</reference>
<dbReference type="EMBL" id="LAZR01000759">
    <property type="protein sequence ID" value="KKN58508.1"/>
    <property type="molecule type" value="Genomic_DNA"/>
</dbReference>
<dbReference type="SUPFAM" id="SSF46785">
    <property type="entry name" value="Winged helix' DNA-binding domain"/>
    <property type="match status" value="1"/>
</dbReference>